<organism evidence="1 2">
    <name type="scientific">Amborella trichopoda</name>
    <dbReference type="NCBI Taxonomy" id="13333"/>
    <lineage>
        <taxon>Eukaryota</taxon>
        <taxon>Viridiplantae</taxon>
        <taxon>Streptophyta</taxon>
        <taxon>Embryophyta</taxon>
        <taxon>Tracheophyta</taxon>
        <taxon>Spermatophyta</taxon>
        <taxon>Magnoliopsida</taxon>
        <taxon>Amborellales</taxon>
        <taxon>Amborellaceae</taxon>
        <taxon>Amborella</taxon>
    </lineage>
</organism>
<name>W1NKQ8_AMBTC</name>
<sequence length="103" mass="11228">MSTEDTKLVSATASSVNRFANDGSFLAQFNQHISKDINGCANPSHRVDKANETTKPRIVCSMHDGASGESLVSNQVLSTNQWAAKVLQLRMKGKHTEAERLLV</sequence>
<dbReference type="HOGENOM" id="CLU_2267398_0_0_1"/>
<evidence type="ECO:0000313" key="1">
    <source>
        <dbReference type="EMBL" id="ERM95814.1"/>
    </source>
</evidence>
<dbReference type="EMBL" id="KI397373">
    <property type="protein sequence ID" value="ERM95814.1"/>
    <property type="molecule type" value="Genomic_DNA"/>
</dbReference>
<accession>W1NKQ8</accession>
<gene>
    <name evidence="1" type="ORF">AMTR_s00060p00050950</name>
</gene>
<dbReference type="eggNOG" id="KOG2477">
    <property type="taxonomic scope" value="Eukaryota"/>
</dbReference>
<dbReference type="STRING" id="13333.W1NKQ8"/>
<proteinExistence type="predicted"/>
<keyword evidence="2" id="KW-1185">Reference proteome</keyword>
<evidence type="ECO:0000313" key="2">
    <source>
        <dbReference type="Proteomes" id="UP000017836"/>
    </source>
</evidence>
<protein>
    <submittedName>
        <fullName evidence="1">Uncharacterized protein</fullName>
    </submittedName>
</protein>
<dbReference type="Gramene" id="ERM95814">
    <property type="protein sequence ID" value="ERM95814"/>
    <property type="gene ID" value="AMTR_s00060p00050950"/>
</dbReference>
<dbReference type="Proteomes" id="UP000017836">
    <property type="component" value="Unassembled WGS sequence"/>
</dbReference>
<reference evidence="2" key="1">
    <citation type="journal article" date="2013" name="Science">
        <title>The Amborella genome and the evolution of flowering plants.</title>
        <authorList>
            <consortium name="Amborella Genome Project"/>
        </authorList>
    </citation>
    <scope>NUCLEOTIDE SEQUENCE [LARGE SCALE GENOMIC DNA]</scope>
</reference>
<dbReference type="AlphaFoldDB" id="W1NKQ8"/>